<reference evidence="1 2" key="1">
    <citation type="submission" date="2019-11" db="EMBL/GenBank/DDBJ databases">
        <title>Characterization of Elizabethkingia argenteiflava sp. nov., isolated from inner surface of Soybean Pods.</title>
        <authorList>
            <person name="Mo S."/>
        </authorList>
    </citation>
    <scope>NUCLEOTIDE SEQUENCE [LARGE SCALE GENOMIC DNA]</scope>
    <source>
        <strain evidence="1 2">YB22</strain>
    </source>
</reference>
<accession>A0A845PX20</accession>
<sequence length="43" mass="5238">MNTSQNGERKRIPTDIKITQKNRDKDKKSYYNLLLSKILFKFY</sequence>
<name>A0A845PX20_9FLAO</name>
<dbReference type="AlphaFoldDB" id="A0A845PX20"/>
<organism evidence="1 2">
    <name type="scientific">Elizabethkingia argenteiflava</name>
    <dbReference type="NCBI Taxonomy" id="2681556"/>
    <lineage>
        <taxon>Bacteria</taxon>
        <taxon>Pseudomonadati</taxon>
        <taxon>Bacteroidota</taxon>
        <taxon>Flavobacteriia</taxon>
        <taxon>Flavobacteriales</taxon>
        <taxon>Weeksellaceae</taxon>
        <taxon>Elizabethkingia</taxon>
    </lineage>
</organism>
<dbReference type="Proteomes" id="UP000553459">
    <property type="component" value="Unassembled WGS sequence"/>
</dbReference>
<protein>
    <submittedName>
        <fullName evidence="1">Uncharacterized protein</fullName>
    </submittedName>
</protein>
<keyword evidence="2" id="KW-1185">Reference proteome</keyword>
<proteinExistence type="predicted"/>
<dbReference type="EMBL" id="JAAABJ010000612">
    <property type="protein sequence ID" value="NAW51763.1"/>
    <property type="molecule type" value="Genomic_DNA"/>
</dbReference>
<evidence type="ECO:0000313" key="2">
    <source>
        <dbReference type="Proteomes" id="UP000553459"/>
    </source>
</evidence>
<comment type="caution">
    <text evidence="1">The sequence shown here is derived from an EMBL/GenBank/DDBJ whole genome shotgun (WGS) entry which is preliminary data.</text>
</comment>
<gene>
    <name evidence="1" type="ORF">GNY06_10400</name>
</gene>
<evidence type="ECO:0000313" key="1">
    <source>
        <dbReference type="EMBL" id="NAW51763.1"/>
    </source>
</evidence>